<feature type="non-terminal residue" evidence="1">
    <location>
        <position position="238"/>
    </location>
</feature>
<name>A0ACC1I217_9FUNG</name>
<reference evidence="1" key="1">
    <citation type="submission" date="2022-07" db="EMBL/GenBank/DDBJ databases">
        <title>Phylogenomic reconstructions and comparative analyses of Kickxellomycotina fungi.</title>
        <authorList>
            <person name="Reynolds N.K."/>
            <person name="Stajich J.E."/>
            <person name="Barry K."/>
            <person name="Grigoriev I.V."/>
            <person name="Crous P."/>
            <person name="Smith M.E."/>
        </authorList>
    </citation>
    <scope>NUCLEOTIDE SEQUENCE</scope>
    <source>
        <strain evidence="1">Benny 63K</strain>
    </source>
</reference>
<evidence type="ECO:0000313" key="2">
    <source>
        <dbReference type="Proteomes" id="UP001150581"/>
    </source>
</evidence>
<evidence type="ECO:0000313" key="1">
    <source>
        <dbReference type="EMBL" id="KAJ1882499.1"/>
    </source>
</evidence>
<proteinExistence type="predicted"/>
<keyword evidence="2" id="KW-1185">Reference proteome</keyword>
<protein>
    <submittedName>
        <fullName evidence="1">Uncharacterized protein</fullName>
    </submittedName>
</protein>
<sequence length="238" mass="27318">MTGMSPYESAMRFSPTLAPDEDNAEKVAIAVGPWVRDTEEHFIHAKLDKSEWVFVASHKIPTDKKNEYRRHCTEHNKDHSDWGTFKEFLTTTYSRAVSYYDTLHKYYYLQQPGTLETLEEFIVQFKYLAEILEFKLSDKHVTTTFLIKLPPMLNQQILSELTSSTVYEIDALTSHARAFLGIHGRHDNTAMNVDAIMVNAVQTERRHSGLPPFASVSKQSGCTKEMFEKWATDDVCLG</sequence>
<accession>A0ACC1I217</accession>
<comment type="caution">
    <text evidence="1">The sequence shown here is derived from an EMBL/GenBank/DDBJ whole genome shotgun (WGS) entry which is preliminary data.</text>
</comment>
<organism evidence="1 2">
    <name type="scientific">Kickxella alabastrina</name>
    <dbReference type="NCBI Taxonomy" id="61397"/>
    <lineage>
        <taxon>Eukaryota</taxon>
        <taxon>Fungi</taxon>
        <taxon>Fungi incertae sedis</taxon>
        <taxon>Zoopagomycota</taxon>
        <taxon>Kickxellomycotina</taxon>
        <taxon>Kickxellomycetes</taxon>
        <taxon>Kickxellales</taxon>
        <taxon>Kickxellaceae</taxon>
        <taxon>Kickxella</taxon>
    </lineage>
</organism>
<dbReference type="Proteomes" id="UP001150581">
    <property type="component" value="Unassembled WGS sequence"/>
</dbReference>
<dbReference type="EMBL" id="JANBPG010003228">
    <property type="protein sequence ID" value="KAJ1882499.1"/>
    <property type="molecule type" value="Genomic_DNA"/>
</dbReference>
<gene>
    <name evidence="1" type="ORF">LPJ66_011142</name>
</gene>